<reference evidence="8 12" key="1">
    <citation type="journal article" date="2017" name="BMC Genomics">
        <title>Comparative genomic and phylogenomic analyses of the Bifidobacteriaceae family.</title>
        <authorList>
            <person name="Lugli G.A."/>
            <person name="Milani C."/>
            <person name="Turroni F."/>
            <person name="Duranti S."/>
            <person name="Mancabelli L."/>
            <person name="Mangifesta M."/>
            <person name="Ferrario C."/>
            <person name="Modesto M."/>
            <person name="Mattarelli P."/>
            <person name="Jiri K."/>
            <person name="van Sinderen D."/>
            <person name="Ventura M."/>
        </authorList>
    </citation>
    <scope>NUCLEOTIDE SEQUENCE [LARGE SCALE GENOMIC DNA]</scope>
    <source>
        <strain evidence="8 12">DSM 100216</strain>
    </source>
</reference>
<dbReference type="PROSITE" id="PS50994">
    <property type="entry name" value="INTEGRASE"/>
    <property type="match status" value="1"/>
</dbReference>
<evidence type="ECO:0000256" key="1">
    <source>
        <dbReference type="ARBA" id="ARBA00009277"/>
    </source>
</evidence>
<dbReference type="EMBL" id="CP062938">
    <property type="protein sequence ID" value="QOL32843.1"/>
    <property type="molecule type" value="Genomic_DNA"/>
</dbReference>
<feature type="domain" description="Integrase catalytic" evidence="7">
    <location>
        <begin position="124"/>
        <end position="295"/>
    </location>
</feature>
<dbReference type="KEGG" id="beu:BE0216_07775"/>
<evidence type="ECO:0000313" key="8">
    <source>
        <dbReference type="EMBL" id="OZG63792.1"/>
    </source>
</evidence>
<evidence type="ECO:0000313" key="10">
    <source>
        <dbReference type="EMBL" id="QOL32424.1"/>
    </source>
</evidence>
<dbReference type="GO" id="GO:0006310">
    <property type="term" value="P:DNA recombination"/>
    <property type="evidence" value="ECO:0007669"/>
    <property type="project" value="UniProtKB-KW"/>
</dbReference>
<feature type="region of interest" description="Disordered" evidence="5">
    <location>
        <begin position="468"/>
        <end position="489"/>
    </location>
</feature>
<organism evidence="8 12">
    <name type="scientific">Bifidobacterium eulemuris</name>
    <dbReference type="NCBI Taxonomy" id="1765219"/>
    <lineage>
        <taxon>Bacteria</taxon>
        <taxon>Bacillati</taxon>
        <taxon>Actinomycetota</taxon>
        <taxon>Actinomycetes</taxon>
        <taxon>Bifidobacteriales</taxon>
        <taxon>Bifidobacteriaceae</taxon>
        <taxon>Bifidobacterium</taxon>
    </lineage>
</organism>
<dbReference type="RefSeq" id="WP_094637805.1">
    <property type="nucleotide sequence ID" value="NZ_CP062938.1"/>
</dbReference>
<keyword evidence="13" id="KW-1185">Reference proteome</keyword>
<evidence type="ECO:0000256" key="2">
    <source>
        <dbReference type="ARBA" id="ARBA00022578"/>
    </source>
</evidence>
<dbReference type="Pfam" id="PF22483">
    <property type="entry name" value="Mu-transpos_C_2"/>
    <property type="match status" value="1"/>
</dbReference>
<dbReference type="KEGG" id="beu:BE0216_10650"/>
<dbReference type="InterPro" id="IPR054353">
    <property type="entry name" value="IstA-like_C"/>
</dbReference>
<evidence type="ECO:0000313" key="9">
    <source>
        <dbReference type="EMBL" id="QOL32361.1"/>
    </source>
</evidence>
<dbReference type="EMBL" id="CP062938">
    <property type="protein sequence ID" value="QOL32424.1"/>
    <property type="molecule type" value="Genomic_DNA"/>
</dbReference>
<evidence type="ECO:0000259" key="7">
    <source>
        <dbReference type="PROSITE" id="PS50994"/>
    </source>
</evidence>
<dbReference type="Proteomes" id="UP000593943">
    <property type="component" value="Chromosome"/>
</dbReference>
<proteinExistence type="inferred from homology"/>
<dbReference type="Gene3D" id="3.30.420.10">
    <property type="entry name" value="Ribonuclease H-like superfamily/Ribonuclease H"/>
    <property type="match status" value="1"/>
</dbReference>
<name>A0A261FXA3_9BIFI</name>
<dbReference type="EMBL" id="MWWZ01000027">
    <property type="protein sequence ID" value="OZG63792.1"/>
    <property type="molecule type" value="Genomic_DNA"/>
</dbReference>
<dbReference type="OrthoDB" id="2065409at2"/>
<dbReference type="InterPro" id="IPR001584">
    <property type="entry name" value="Integrase_cat-core"/>
</dbReference>
<keyword evidence="3" id="KW-0238">DNA-binding</keyword>
<dbReference type="AlphaFoldDB" id="A0A261FXA3"/>
<evidence type="ECO:0000259" key="6">
    <source>
        <dbReference type="PROSITE" id="PS50531"/>
    </source>
</evidence>
<evidence type="ECO:0000256" key="3">
    <source>
        <dbReference type="ARBA" id="ARBA00023125"/>
    </source>
</evidence>
<dbReference type="NCBIfam" id="NF033546">
    <property type="entry name" value="transpos_IS21"/>
    <property type="match status" value="1"/>
</dbReference>
<dbReference type="EMBL" id="CP062938">
    <property type="protein sequence ID" value="QOL32361.1"/>
    <property type="molecule type" value="Genomic_DNA"/>
</dbReference>
<dbReference type="InterPro" id="IPR012337">
    <property type="entry name" value="RNaseH-like_sf"/>
</dbReference>
<dbReference type="Proteomes" id="UP000216057">
    <property type="component" value="Unassembled WGS sequence"/>
</dbReference>
<comment type="similarity">
    <text evidence="1">Belongs to the transposase IS21/IS408/IS1162 family.</text>
</comment>
<sequence>MTIPMSQQQDIRRLDAKGLPHAEIARRLGVDRGTVAKYAGMEDCSPKPPARRGVKSILDEYKPIVDGWLEADRLMPGKQRHTARRVHDRLVAEHGFTGSYSTVLRYVDEWRAANREPSDGYVELEWTPGSMQMDFGLAKARIAGEWVDDHCLVVTFPHSNKRYAASLPAENAECICEGLTAIFEHIGGVPHTLVIDNASGAGHRDSKGNVTMSRVFEAFVSHHRLDVRFCNPYSGNEKGSVENAVGFLRRNLMVPPMAAETHEQLTRLMLAKCDGLGRSVHYRALVPVDDLFSDDLKALRPLPSCRFDAVRWETRKADKYGCVEIDSNRYQVGPALHGRRVDVAVRATSVTVKDKDGRTVAELSRVYGRSPRTIQDPATVFPLLARKPGAWRDCSIRPDVPDDVRERLDQADDKTLKASLKAIAGACEAAGFEPAMRAASHLVDRGWPLAEADMAILARRFADGDADHGGDLPDLGSYDRFNRPGEEDA</sequence>
<protein>
    <submittedName>
        <fullName evidence="9">IS21 family transposase</fullName>
    </submittedName>
    <submittedName>
        <fullName evidence="8">Integrase</fullName>
    </submittedName>
</protein>
<dbReference type="InterPro" id="IPR009057">
    <property type="entry name" value="Homeodomain-like_sf"/>
</dbReference>
<dbReference type="SUPFAM" id="SSF53098">
    <property type="entry name" value="Ribonuclease H-like"/>
    <property type="match status" value="1"/>
</dbReference>
<dbReference type="GO" id="GO:0003677">
    <property type="term" value="F:DNA binding"/>
    <property type="evidence" value="ECO:0007669"/>
    <property type="project" value="UniProtKB-KW"/>
</dbReference>
<keyword evidence="2" id="KW-0815">Transposition</keyword>
<dbReference type="KEGG" id="beu:BE0216_08150"/>
<keyword evidence="4" id="KW-0233">DNA recombination</keyword>
<gene>
    <name evidence="9" type="ORF">BE0216_07775</name>
    <name evidence="10" type="ORF">BE0216_08150</name>
    <name evidence="11" type="ORF">BE0216_10650</name>
    <name evidence="8" type="ORF">BEUL_2327</name>
</gene>
<evidence type="ECO:0000313" key="13">
    <source>
        <dbReference type="Proteomes" id="UP000593943"/>
    </source>
</evidence>
<evidence type="ECO:0000313" key="12">
    <source>
        <dbReference type="Proteomes" id="UP000216057"/>
    </source>
</evidence>
<dbReference type="GO" id="GO:0015074">
    <property type="term" value="P:DNA integration"/>
    <property type="evidence" value="ECO:0007669"/>
    <property type="project" value="InterPro"/>
</dbReference>
<evidence type="ECO:0000256" key="4">
    <source>
        <dbReference type="ARBA" id="ARBA00023172"/>
    </source>
</evidence>
<accession>A0A261FXA3</accession>
<reference evidence="9 13" key="2">
    <citation type="submission" date="2020-10" db="EMBL/GenBank/DDBJ databases">
        <title>Genome sequencing of Bifidobacterium eulemuris_DSMZ_100216.</title>
        <authorList>
            <person name="Kim J."/>
        </authorList>
    </citation>
    <scope>NUCLEOTIDE SEQUENCE [LARGE SCALE GENOMIC DNA]</scope>
    <source>
        <strain evidence="9 13">DSM 100216</strain>
    </source>
</reference>
<evidence type="ECO:0000313" key="11">
    <source>
        <dbReference type="EMBL" id="QOL32843.1"/>
    </source>
</evidence>
<dbReference type="InterPro" id="IPR017894">
    <property type="entry name" value="HTH_IS21_transposase_type"/>
</dbReference>
<dbReference type="InterPro" id="IPR036397">
    <property type="entry name" value="RNaseH_sf"/>
</dbReference>
<feature type="domain" description="HTH IS21-type" evidence="6">
    <location>
        <begin position="6"/>
        <end position="69"/>
    </location>
</feature>
<evidence type="ECO:0000256" key="5">
    <source>
        <dbReference type="SAM" id="MobiDB-lite"/>
    </source>
</evidence>
<dbReference type="PROSITE" id="PS50531">
    <property type="entry name" value="HTH_IS21"/>
    <property type="match status" value="1"/>
</dbReference>
<dbReference type="PANTHER" id="PTHR35004">
    <property type="entry name" value="TRANSPOSASE RV3428C-RELATED"/>
    <property type="match status" value="1"/>
</dbReference>
<dbReference type="GO" id="GO:0032196">
    <property type="term" value="P:transposition"/>
    <property type="evidence" value="ECO:0007669"/>
    <property type="project" value="UniProtKB-KW"/>
</dbReference>
<feature type="compositionally biased region" description="Basic and acidic residues" evidence="5">
    <location>
        <begin position="480"/>
        <end position="489"/>
    </location>
</feature>
<dbReference type="SUPFAM" id="SSF46689">
    <property type="entry name" value="Homeodomain-like"/>
    <property type="match status" value="1"/>
</dbReference>